<evidence type="ECO:0000256" key="2">
    <source>
        <dbReference type="SAM" id="MobiDB-lite"/>
    </source>
</evidence>
<dbReference type="PANTHER" id="PTHR21719:SF1">
    <property type="entry name" value="FI06402P-RELATED"/>
    <property type="match status" value="1"/>
</dbReference>
<sequence length="291" mass="33611">MEWCRMFSLRIVVCTLLLGCGLCYPASNSTSKREQKRQELLKMLGGYTPTHAKVLSSVENTLEHDKHDLTHPSLPKTTEKPRLSPVDGEESGEESVKFPDMGDISTYRDYMERIYGTQEGIDFLKKNYGPTGLDRARAKFGKKIYREHEDVRLANAHYRRMAQKTRCRIPVPQLVRVRDFYPDPSKDYAPECTILHRCSDTTGCCAKGLHCVPTDVQEVALHFFNIHPGKTETVRLLFENHTSCECRPINDMPRLQEDDGNHLLDRKDPHSRKKEYTEGRIFRRNIQKGIQ</sequence>
<dbReference type="EMBL" id="JAFNEN010000066">
    <property type="protein sequence ID" value="KAG8196628.1"/>
    <property type="molecule type" value="Genomic_DNA"/>
</dbReference>
<evidence type="ECO:0000313" key="6">
    <source>
        <dbReference type="Proteomes" id="UP000827092"/>
    </source>
</evidence>
<feature type="domain" description="Platelet-derived growth factor (PDGF) family profile" evidence="4">
    <location>
        <begin position="149"/>
        <end position="251"/>
    </location>
</feature>
<dbReference type="AlphaFoldDB" id="A0AAV6VKP3"/>
<dbReference type="SUPFAM" id="SSF57501">
    <property type="entry name" value="Cystine-knot cytokines"/>
    <property type="match status" value="1"/>
</dbReference>
<comment type="caution">
    <text evidence="5">The sequence shown here is derived from an EMBL/GenBank/DDBJ whole genome shotgun (WGS) entry which is preliminary data.</text>
</comment>
<keyword evidence="1" id="KW-0339">Growth factor</keyword>
<dbReference type="InterPro" id="IPR000072">
    <property type="entry name" value="PDGF/VEGF_dom"/>
</dbReference>
<dbReference type="Proteomes" id="UP000827092">
    <property type="component" value="Unassembled WGS sequence"/>
</dbReference>
<name>A0AAV6VKP3_9ARAC</name>
<feature type="signal peptide" evidence="3">
    <location>
        <begin position="1"/>
        <end position="23"/>
    </location>
</feature>
<reference evidence="5 6" key="1">
    <citation type="journal article" date="2022" name="Nat. Ecol. Evol.">
        <title>A masculinizing supergene underlies an exaggerated male reproductive morph in a spider.</title>
        <authorList>
            <person name="Hendrickx F."/>
            <person name="De Corte Z."/>
            <person name="Sonet G."/>
            <person name="Van Belleghem S.M."/>
            <person name="Kostlbacher S."/>
            <person name="Vangestel C."/>
        </authorList>
    </citation>
    <scope>NUCLEOTIDE SEQUENCE [LARGE SCALE GENOMIC DNA]</scope>
    <source>
        <strain evidence="5">W744_W776</strain>
    </source>
</reference>
<dbReference type="Gene3D" id="2.10.90.10">
    <property type="entry name" value="Cystine-knot cytokines"/>
    <property type="match status" value="1"/>
</dbReference>
<accession>A0AAV6VKP3</accession>
<dbReference type="GO" id="GO:0016020">
    <property type="term" value="C:membrane"/>
    <property type="evidence" value="ECO:0007669"/>
    <property type="project" value="InterPro"/>
</dbReference>
<keyword evidence="6" id="KW-1185">Reference proteome</keyword>
<evidence type="ECO:0000256" key="1">
    <source>
        <dbReference type="RuleBase" id="RU003818"/>
    </source>
</evidence>
<dbReference type="GO" id="GO:0008083">
    <property type="term" value="F:growth factor activity"/>
    <property type="evidence" value="ECO:0007669"/>
    <property type="project" value="UniProtKB-KW"/>
</dbReference>
<organism evidence="5 6">
    <name type="scientific">Oedothorax gibbosus</name>
    <dbReference type="NCBI Taxonomy" id="931172"/>
    <lineage>
        <taxon>Eukaryota</taxon>
        <taxon>Metazoa</taxon>
        <taxon>Ecdysozoa</taxon>
        <taxon>Arthropoda</taxon>
        <taxon>Chelicerata</taxon>
        <taxon>Arachnida</taxon>
        <taxon>Araneae</taxon>
        <taxon>Araneomorphae</taxon>
        <taxon>Entelegynae</taxon>
        <taxon>Araneoidea</taxon>
        <taxon>Linyphiidae</taxon>
        <taxon>Erigoninae</taxon>
        <taxon>Oedothorax</taxon>
    </lineage>
</organism>
<keyword evidence="3" id="KW-0732">Signal</keyword>
<dbReference type="InterPro" id="IPR029034">
    <property type="entry name" value="Cystine-knot_cytokine"/>
</dbReference>
<feature type="region of interest" description="Disordered" evidence="2">
    <location>
        <begin position="64"/>
        <end position="98"/>
    </location>
</feature>
<evidence type="ECO:0000259" key="4">
    <source>
        <dbReference type="PROSITE" id="PS50278"/>
    </source>
</evidence>
<dbReference type="GO" id="GO:0035099">
    <property type="term" value="P:hemocyte migration"/>
    <property type="evidence" value="ECO:0007669"/>
    <property type="project" value="TreeGrafter"/>
</dbReference>
<dbReference type="PANTHER" id="PTHR21719">
    <property type="entry name" value="FI06402P-RELATED"/>
    <property type="match status" value="1"/>
</dbReference>
<evidence type="ECO:0000313" key="5">
    <source>
        <dbReference type="EMBL" id="KAG8196628.1"/>
    </source>
</evidence>
<dbReference type="Pfam" id="PF00341">
    <property type="entry name" value="PDGF"/>
    <property type="match status" value="1"/>
</dbReference>
<dbReference type="PROSITE" id="PS50278">
    <property type="entry name" value="PDGF_2"/>
    <property type="match status" value="1"/>
</dbReference>
<feature type="chain" id="PRO_5043552028" description="Platelet-derived growth factor (PDGF) family profile domain-containing protein" evidence="3">
    <location>
        <begin position="24"/>
        <end position="291"/>
    </location>
</feature>
<evidence type="ECO:0000256" key="3">
    <source>
        <dbReference type="SAM" id="SignalP"/>
    </source>
</evidence>
<comment type="similarity">
    <text evidence="1">Belongs to the PDGF/VEGF growth factor family.</text>
</comment>
<protein>
    <recommendedName>
        <fullName evidence="4">Platelet-derived growth factor (PDGF) family profile domain-containing protein</fullName>
    </recommendedName>
</protein>
<proteinExistence type="inferred from homology"/>
<dbReference type="SMART" id="SM00141">
    <property type="entry name" value="PDGF"/>
    <property type="match status" value="1"/>
</dbReference>
<gene>
    <name evidence="5" type="ORF">JTE90_006538</name>
</gene>